<evidence type="ECO:0000259" key="2">
    <source>
        <dbReference type="Pfam" id="PF01223"/>
    </source>
</evidence>
<dbReference type="GO" id="GO:0000014">
    <property type="term" value="F:single-stranded DNA endodeoxyribonuclease activity"/>
    <property type="evidence" value="ECO:0007669"/>
    <property type="project" value="TreeGrafter"/>
</dbReference>
<organism evidence="3 4">
    <name type="scientific">Rhizophlyctis rosea</name>
    <dbReference type="NCBI Taxonomy" id="64517"/>
    <lineage>
        <taxon>Eukaryota</taxon>
        <taxon>Fungi</taxon>
        <taxon>Fungi incertae sedis</taxon>
        <taxon>Chytridiomycota</taxon>
        <taxon>Chytridiomycota incertae sedis</taxon>
        <taxon>Chytridiomycetes</taxon>
        <taxon>Rhizophlyctidales</taxon>
        <taxon>Rhizophlyctidaceae</taxon>
        <taxon>Rhizophlyctis</taxon>
    </lineage>
</organism>
<dbReference type="GO" id="GO:0005634">
    <property type="term" value="C:nucleus"/>
    <property type="evidence" value="ECO:0007669"/>
    <property type="project" value="TreeGrafter"/>
</dbReference>
<dbReference type="GO" id="GO:0046872">
    <property type="term" value="F:metal ion binding"/>
    <property type="evidence" value="ECO:0007669"/>
    <property type="project" value="InterPro"/>
</dbReference>
<keyword evidence="4" id="KW-1185">Reference proteome</keyword>
<dbReference type="EMBL" id="JADGJD010000859">
    <property type="protein sequence ID" value="KAJ3048027.1"/>
    <property type="molecule type" value="Genomic_DNA"/>
</dbReference>
<dbReference type="GO" id="GO:0006309">
    <property type="term" value="P:apoptotic DNA fragmentation"/>
    <property type="evidence" value="ECO:0007669"/>
    <property type="project" value="TreeGrafter"/>
</dbReference>
<dbReference type="InterPro" id="IPR044929">
    <property type="entry name" value="DNA/RNA_non-sp_Endonuclease_sf"/>
</dbReference>
<dbReference type="PANTHER" id="PTHR13966">
    <property type="entry name" value="ENDONUCLEASE RELATED"/>
    <property type="match status" value="1"/>
</dbReference>
<dbReference type="GO" id="GO:0003676">
    <property type="term" value="F:nucleic acid binding"/>
    <property type="evidence" value="ECO:0007669"/>
    <property type="project" value="InterPro"/>
</dbReference>
<reference evidence="3" key="1">
    <citation type="submission" date="2020-05" db="EMBL/GenBank/DDBJ databases">
        <title>Phylogenomic resolution of chytrid fungi.</title>
        <authorList>
            <person name="Stajich J.E."/>
            <person name="Amses K."/>
            <person name="Simmons R."/>
            <person name="Seto K."/>
            <person name="Myers J."/>
            <person name="Bonds A."/>
            <person name="Quandt C.A."/>
            <person name="Barry K."/>
            <person name="Liu P."/>
            <person name="Grigoriev I."/>
            <person name="Longcore J.E."/>
            <person name="James T.Y."/>
        </authorList>
    </citation>
    <scope>NUCLEOTIDE SEQUENCE</scope>
    <source>
        <strain evidence="3">JEL0318</strain>
    </source>
</reference>
<dbReference type="SUPFAM" id="SSF54060">
    <property type="entry name" value="His-Me finger endonucleases"/>
    <property type="match status" value="1"/>
</dbReference>
<dbReference type="InterPro" id="IPR001604">
    <property type="entry name" value="Endo_G_ENPP1-like_dom"/>
</dbReference>
<feature type="domain" description="DNA/RNA non-specific endonuclease/pyrophosphatase/phosphodiesterase" evidence="2">
    <location>
        <begin position="94"/>
        <end position="168"/>
    </location>
</feature>
<proteinExistence type="inferred from homology"/>
<dbReference type="InterPro" id="IPR040255">
    <property type="entry name" value="Non-specific_endonuclease"/>
</dbReference>
<dbReference type="GO" id="GO:0005743">
    <property type="term" value="C:mitochondrial inner membrane"/>
    <property type="evidence" value="ECO:0007669"/>
    <property type="project" value="TreeGrafter"/>
</dbReference>
<name>A0AAD5S9A2_9FUNG</name>
<accession>A0AAD5S9A2</accession>
<sequence length="168" mass="18606">MSTAQPASRRLAAFGLFLAGTGTGWFLSTANHKRRSPPITAIPLANQTINLPTEVPQPPPPPVTPITITPDVPEIVATKADPFAALPPRAWDIAKVGIPQVEQIQLRSSFIASTNYRTRVPNWVLERLTKEGLEGSTKREGIFFDPDETVPEIFRAKNEDYWRSGYSR</sequence>
<evidence type="ECO:0000313" key="3">
    <source>
        <dbReference type="EMBL" id="KAJ3048027.1"/>
    </source>
</evidence>
<dbReference type="AlphaFoldDB" id="A0AAD5S9A2"/>
<dbReference type="Gene3D" id="3.40.570.10">
    <property type="entry name" value="Extracellular Endonuclease, subunit A"/>
    <property type="match status" value="1"/>
</dbReference>
<dbReference type="PANTHER" id="PTHR13966:SF5">
    <property type="entry name" value="ENDONUCLEASE G, MITOCHONDRIAL"/>
    <property type="match status" value="1"/>
</dbReference>
<protein>
    <recommendedName>
        <fullName evidence="2">DNA/RNA non-specific endonuclease/pyrophosphatase/phosphodiesterase domain-containing protein</fullName>
    </recommendedName>
</protein>
<gene>
    <name evidence="3" type="ORF">HK097_010943</name>
</gene>
<evidence type="ECO:0000256" key="1">
    <source>
        <dbReference type="ARBA" id="ARBA00010052"/>
    </source>
</evidence>
<comment type="caution">
    <text evidence="3">The sequence shown here is derived from an EMBL/GenBank/DDBJ whole genome shotgun (WGS) entry which is preliminary data.</text>
</comment>
<dbReference type="Proteomes" id="UP001212841">
    <property type="component" value="Unassembled WGS sequence"/>
</dbReference>
<dbReference type="Pfam" id="PF01223">
    <property type="entry name" value="Endonuclease_NS"/>
    <property type="match status" value="1"/>
</dbReference>
<dbReference type="GO" id="GO:0004521">
    <property type="term" value="F:RNA endonuclease activity"/>
    <property type="evidence" value="ECO:0007669"/>
    <property type="project" value="TreeGrafter"/>
</dbReference>
<evidence type="ECO:0000313" key="4">
    <source>
        <dbReference type="Proteomes" id="UP001212841"/>
    </source>
</evidence>
<feature type="non-terminal residue" evidence="3">
    <location>
        <position position="168"/>
    </location>
</feature>
<comment type="similarity">
    <text evidence="1">Belongs to the DNA/RNA non-specific endonuclease family.</text>
</comment>
<dbReference type="InterPro" id="IPR044925">
    <property type="entry name" value="His-Me_finger_sf"/>
</dbReference>